<dbReference type="AlphaFoldDB" id="A0A9D2SKC9"/>
<dbReference type="SMART" id="SM00671">
    <property type="entry name" value="SEL1"/>
    <property type="match status" value="11"/>
</dbReference>
<name>A0A9D2SKC9_9FIRM</name>
<gene>
    <name evidence="1" type="ORF">H9935_10585</name>
</gene>
<evidence type="ECO:0000313" key="2">
    <source>
        <dbReference type="Proteomes" id="UP000823893"/>
    </source>
</evidence>
<accession>A0A9D2SKC9</accession>
<organism evidence="1 2">
    <name type="scientific">Candidatus Blautia merdigallinarum</name>
    <dbReference type="NCBI Taxonomy" id="2838495"/>
    <lineage>
        <taxon>Bacteria</taxon>
        <taxon>Bacillati</taxon>
        <taxon>Bacillota</taxon>
        <taxon>Clostridia</taxon>
        <taxon>Lachnospirales</taxon>
        <taxon>Lachnospiraceae</taxon>
        <taxon>Blautia</taxon>
    </lineage>
</organism>
<dbReference type="PANTHER" id="PTHR11102">
    <property type="entry name" value="SEL-1-LIKE PROTEIN"/>
    <property type="match status" value="1"/>
</dbReference>
<dbReference type="PANTHER" id="PTHR11102:SF160">
    <property type="entry name" value="ERAD-ASSOCIATED E3 UBIQUITIN-PROTEIN LIGASE COMPONENT HRD3"/>
    <property type="match status" value="1"/>
</dbReference>
<comment type="caution">
    <text evidence="1">The sequence shown here is derived from an EMBL/GenBank/DDBJ whole genome shotgun (WGS) entry which is preliminary data.</text>
</comment>
<dbReference type="EMBL" id="DWWV01000137">
    <property type="protein sequence ID" value="HJC11232.1"/>
    <property type="molecule type" value="Genomic_DNA"/>
</dbReference>
<dbReference type="Gene3D" id="1.25.40.10">
    <property type="entry name" value="Tetratricopeptide repeat domain"/>
    <property type="match status" value="3"/>
</dbReference>
<dbReference type="Pfam" id="PF08238">
    <property type="entry name" value="Sel1"/>
    <property type="match status" value="11"/>
</dbReference>
<protein>
    <submittedName>
        <fullName evidence="1">SEL1-like repeat protein</fullName>
    </submittedName>
</protein>
<proteinExistence type="predicted"/>
<dbReference type="InterPro" id="IPR006597">
    <property type="entry name" value="Sel1-like"/>
</dbReference>
<dbReference type="InterPro" id="IPR050767">
    <property type="entry name" value="Sel1_AlgK"/>
</dbReference>
<dbReference type="InterPro" id="IPR011990">
    <property type="entry name" value="TPR-like_helical_dom_sf"/>
</dbReference>
<reference evidence="1" key="1">
    <citation type="journal article" date="2021" name="PeerJ">
        <title>Extensive microbial diversity within the chicken gut microbiome revealed by metagenomics and culture.</title>
        <authorList>
            <person name="Gilroy R."/>
            <person name="Ravi A."/>
            <person name="Getino M."/>
            <person name="Pursley I."/>
            <person name="Horton D.L."/>
            <person name="Alikhan N.F."/>
            <person name="Baker D."/>
            <person name="Gharbi K."/>
            <person name="Hall N."/>
            <person name="Watson M."/>
            <person name="Adriaenssens E.M."/>
            <person name="Foster-Nyarko E."/>
            <person name="Jarju S."/>
            <person name="Secka A."/>
            <person name="Antonio M."/>
            <person name="Oren A."/>
            <person name="Chaudhuri R.R."/>
            <person name="La Ragione R."/>
            <person name="Hildebrand F."/>
            <person name="Pallen M.J."/>
        </authorList>
    </citation>
    <scope>NUCLEOTIDE SEQUENCE</scope>
    <source>
        <strain evidence="1">ChiSxjej6B18-287</strain>
    </source>
</reference>
<sequence length="755" mass="86605">MWQCPLCGKEHGEETLCSCGWSRTKDYLNYNTLCVIGDREKEELSELFFGSEYALTRGIECQNRGDWAEAVDFYKKAAEKGNAEAVKRLGMCFWKGLGTEQNLYRALRLYSKLMENGEEDVSDSLEAIYKEIRNGQRPTKDETKIDFEEAVNLYYQIDMRQEKNFEIIEQKFQKAAEEGIPLAHAMLGLLYWRTFPYDLDHIPKAVEYLRYAMENECPIGGVWLAEILIQIRKAEPGYMPERPENKSTQAALFGKVVDLAEAGNAEALYWIGTELYFDEEYEEAVKWLTQAAEQNMPQALGYLGKCYFFGNGVSQDDNKAFQLFKQAERCGAGWIYRYLGDCFYNGYGTEKDTKEAWEYYQQGVEKKDKTAIIRAGDMLDKGEERVQSKKLAFQMYQIAAELGSMDGKRKTGICFWKGNGVEKSSQEAERYFRQAVQMGDNRAKLMLGILLLEKRKGEPDQKTVREIQGFFRDAAENKIDTAYIWAAKINLIYNVDEKYYKEGYEWLKKALDQDVTKAEAMDLMGTCLAAGIGVEKNIPEAVEWFKKAAENNEPKGCLHLSDCYKEGIGVRKSTYEAERWRERAAEAGNSQAALQIAKSTQKRYKALESSHDQVKKYAEIAYQKGEDEAGVILAKNCWYIADYSSKMTKDEKAELYQKAEYYFAEAEKKGVSNARAERANFYLHRFRHKKTEEGIVLLKEEAEKKKAVAQYYLGVCYMKGIGVKKDKKLGKSYIRLAAQAGLEEAKVETGKWLMG</sequence>
<dbReference type="Proteomes" id="UP000823893">
    <property type="component" value="Unassembled WGS sequence"/>
</dbReference>
<dbReference type="SUPFAM" id="SSF81901">
    <property type="entry name" value="HCP-like"/>
    <property type="match status" value="4"/>
</dbReference>
<reference evidence="1" key="2">
    <citation type="submission" date="2021-04" db="EMBL/GenBank/DDBJ databases">
        <authorList>
            <person name="Gilroy R."/>
        </authorList>
    </citation>
    <scope>NUCLEOTIDE SEQUENCE</scope>
    <source>
        <strain evidence="1">ChiSxjej6B18-287</strain>
    </source>
</reference>
<evidence type="ECO:0000313" key="1">
    <source>
        <dbReference type="EMBL" id="HJC11232.1"/>
    </source>
</evidence>